<evidence type="ECO:0000256" key="2">
    <source>
        <dbReference type="ARBA" id="ARBA00023027"/>
    </source>
</evidence>
<evidence type="ECO:0000256" key="1">
    <source>
        <dbReference type="ARBA" id="ARBA00023002"/>
    </source>
</evidence>
<organism evidence="4 5">
    <name type="scientific">Lapidilactobacillus achengensis</name>
    <dbReference type="NCBI Taxonomy" id="2486000"/>
    <lineage>
        <taxon>Bacteria</taxon>
        <taxon>Bacillati</taxon>
        <taxon>Bacillota</taxon>
        <taxon>Bacilli</taxon>
        <taxon>Lactobacillales</taxon>
        <taxon>Lactobacillaceae</taxon>
        <taxon>Lapidilactobacillus</taxon>
    </lineage>
</organism>
<evidence type="ECO:0000259" key="3">
    <source>
        <dbReference type="Pfam" id="PF02826"/>
    </source>
</evidence>
<dbReference type="SUPFAM" id="SSF51735">
    <property type="entry name" value="NAD(P)-binding Rossmann-fold domains"/>
    <property type="match status" value="1"/>
</dbReference>
<dbReference type="PANTHER" id="PTHR43333">
    <property type="entry name" value="2-HACID_DH_C DOMAIN-CONTAINING PROTEIN"/>
    <property type="match status" value="1"/>
</dbReference>
<keyword evidence="1" id="KW-0560">Oxidoreductase</keyword>
<keyword evidence="2" id="KW-0520">NAD</keyword>
<feature type="domain" description="D-isomer specific 2-hydroxyacid dehydrogenase NAD-binding" evidence="3">
    <location>
        <begin position="104"/>
        <end position="278"/>
    </location>
</feature>
<dbReference type="Gene3D" id="3.40.50.720">
    <property type="entry name" value="NAD(P)-binding Rossmann-like Domain"/>
    <property type="match status" value="2"/>
</dbReference>
<protein>
    <submittedName>
        <fullName evidence="4">NAD(P)-dependent oxidoreductase</fullName>
    </submittedName>
</protein>
<name>A0ABW1US23_9LACO</name>
<dbReference type="RefSeq" id="WP_164511171.1">
    <property type="nucleotide sequence ID" value="NZ_JBHSSM010000019.1"/>
</dbReference>
<keyword evidence="5" id="KW-1185">Reference proteome</keyword>
<reference evidence="5" key="1">
    <citation type="journal article" date="2019" name="Int. J. Syst. Evol. Microbiol.">
        <title>The Global Catalogue of Microorganisms (GCM) 10K type strain sequencing project: providing services to taxonomists for standard genome sequencing and annotation.</title>
        <authorList>
            <consortium name="The Broad Institute Genomics Platform"/>
            <consortium name="The Broad Institute Genome Sequencing Center for Infectious Disease"/>
            <person name="Wu L."/>
            <person name="Ma J."/>
        </authorList>
    </citation>
    <scope>NUCLEOTIDE SEQUENCE [LARGE SCALE GENOMIC DNA]</scope>
    <source>
        <strain evidence="5">CCM 8897</strain>
    </source>
</reference>
<dbReference type="InterPro" id="IPR006140">
    <property type="entry name" value="D-isomer_DH_NAD-bd"/>
</dbReference>
<proteinExistence type="predicted"/>
<evidence type="ECO:0000313" key="5">
    <source>
        <dbReference type="Proteomes" id="UP001596310"/>
    </source>
</evidence>
<dbReference type="PANTHER" id="PTHR43333:SF1">
    <property type="entry name" value="D-ISOMER SPECIFIC 2-HYDROXYACID DEHYDROGENASE NAD-BINDING DOMAIN-CONTAINING PROTEIN"/>
    <property type="match status" value="1"/>
</dbReference>
<dbReference type="InterPro" id="IPR036291">
    <property type="entry name" value="NAD(P)-bd_dom_sf"/>
</dbReference>
<dbReference type="Proteomes" id="UP001596310">
    <property type="component" value="Unassembled WGS sequence"/>
</dbReference>
<dbReference type="EMBL" id="JBHSSM010000019">
    <property type="protein sequence ID" value="MFC6315682.1"/>
    <property type="molecule type" value="Genomic_DNA"/>
</dbReference>
<evidence type="ECO:0000313" key="4">
    <source>
        <dbReference type="EMBL" id="MFC6315682.1"/>
    </source>
</evidence>
<sequence>MKPVIYSFTNFKPDQVAQLQDSAPQFEIVLAQDSPLIPQDRLLGVIGWKKELSQTLLAAPHLKWIQSISAGVDYLPWSEINSRHILVSNGSGIHAQVITEHVLAIILSYERGLFGYARAQREHQWLTNEFEPDDVAGKSLLIFGAGHIGQRLAQQATALGLHVSGVNTRGEARPNFEAMYTLSTVTSAIASFDFVVNIMPLTAATTGYFNQAFFSQMAPRAVFINVGRGPSVVINDLAVALQAGQLSFASADVFETEPLPSSSQLWDLPNFLITPHIAGQVPHFRQKLFAIVQPNLASFAATGQLSVNQVDPRQGY</sequence>
<comment type="caution">
    <text evidence="4">The sequence shown here is derived from an EMBL/GenBank/DDBJ whole genome shotgun (WGS) entry which is preliminary data.</text>
</comment>
<accession>A0ABW1US23</accession>
<dbReference type="SUPFAM" id="SSF52283">
    <property type="entry name" value="Formate/glycerate dehydrogenase catalytic domain-like"/>
    <property type="match status" value="1"/>
</dbReference>
<dbReference type="Pfam" id="PF02826">
    <property type="entry name" value="2-Hacid_dh_C"/>
    <property type="match status" value="1"/>
</dbReference>
<gene>
    <name evidence="4" type="ORF">ACFQHW_08920</name>
</gene>